<dbReference type="InterPro" id="IPR050508">
    <property type="entry name" value="Methyltransf_Superfamily"/>
</dbReference>
<organism evidence="2 3">
    <name type="scientific">Acrocarpospora corrugata</name>
    <dbReference type="NCBI Taxonomy" id="35763"/>
    <lineage>
        <taxon>Bacteria</taxon>
        <taxon>Bacillati</taxon>
        <taxon>Actinomycetota</taxon>
        <taxon>Actinomycetes</taxon>
        <taxon>Streptosporangiales</taxon>
        <taxon>Streptosporangiaceae</taxon>
        <taxon>Acrocarpospora</taxon>
    </lineage>
</organism>
<dbReference type="Gene3D" id="3.40.50.150">
    <property type="entry name" value="Vaccinia Virus protein VP39"/>
    <property type="match status" value="1"/>
</dbReference>
<dbReference type="AlphaFoldDB" id="A0A5M3VWI2"/>
<evidence type="ECO:0000259" key="1">
    <source>
        <dbReference type="Pfam" id="PF13847"/>
    </source>
</evidence>
<dbReference type="Proteomes" id="UP000334990">
    <property type="component" value="Unassembled WGS sequence"/>
</dbReference>
<dbReference type="GO" id="GO:0008168">
    <property type="term" value="F:methyltransferase activity"/>
    <property type="evidence" value="ECO:0007669"/>
    <property type="project" value="TreeGrafter"/>
</dbReference>
<dbReference type="PANTHER" id="PTHR42912:SF93">
    <property type="entry name" value="N6-ADENOSINE-METHYLTRANSFERASE TMT1A"/>
    <property type="match status" value="1"/>
</dbReference>
<accession>A0A5M3VWI2</accession>
<evidence type="ECO:0000313" key="2">
    <source>
        <dbReference type="EMBL" id="GES00856.1"/>
    </source>
</evidence>
<gene>
    <name evidence="2" type="ORF">Acor_29200</name>
</gene>
<dbReference type="InterPro" id="IPR025714">
    <property type="entry name" value="Methyltranfer_dom"/>
</dbReference>
<reference evidence="2 3" key="1">
    <citation type="submission" date="2019-10" db="EMBL/GenBank/DDBJ databases">
        <title>Whole genome shotgun sequence of Acrocarpospora corrugata NBRC 13972.</title>
        <authorList>
            <person name="Ichikawa N."/>
            <person name="Kimura A."/>
            <person name="Kitahashi Y."/>
            <person name="Komaki H."/>
            <person name="Oguchi A."/>
        </authorList>
    </citation>
    <scope>NUCLEOTIDE SEQUENCE [LARGE SCALE GENOMIC DNA]</scope>
    <source>
        <strain evidence="2 3">NBRC 13972</strain>
    </source>
</reference>
<dbReference type="OrthoDB" id="3206826at2"/>
<name>A0A5M3VWI2_9ACTN</name>
<keyword evidence="3" id="KW-1185">Reference proteome</keyword>
<dbReference type="Pfam" id="PF13847">
    <property type="entry name" value="Methyltransf_31"/>
    <property type="match status" value="1"/>
</dbReference>
<feature type="domain" description="Methyltransferase" evidence="1">
    <location>
        <begin position="40"/>
        <end position="151"/>
    </location>
</feature>
<dbReference type="EMBL" id="BLAD01000047">
    <property type="protein sequence ID" value="GES00856.1"/>
    <property type="molecule type" value="Genomic_DNA"/>
</dbReference>
<protein>
    <recommendedName>
        <fullName evidence="1">Methyltransferase domain-containing protein</fullName>
    </recommendedName>
</protein>
<dbReference type="RefSeq" id="WP_155337178.1">
    <property type="nucleotide sequence ID" value="NZ_BAAABN010000047.1"/>
</dbReference>
<dbReference type="PANTHER" id="PTHR42912">
    <property type="entry name" value="METHYLTRANSFERASE"/>
    <property type="match status" value="1"/>
</dbReference>
<comment type="caution">
    <text evidence="2">The sequence shown here is derived from an EMBL/GenBank/DDBJ whole genome shotgun (WGS) entry which is preliminary data.</text>
</comment>
<dbReference type="InterPro" id="IPR029063">
    <property type="entry name" value="SAM-dependent_MTases_sf"/>
</dbReference>
<evidence type="ECO:0000313" key="3">
    <source>
        <dbReference type="Proteomes" id="UP000334990"/>
    </source>
</evidence>
<dbReference type="CDD" id="cd02440">
    <property type="entry name" value="AdoMet_MTases"/>
    <property type="match status" value="1"/>
</dbReference>
<dbReference type="SUPFAM" id="SSF53335">
    <property type="entry name" value="S-adenosyl-L-methionine-dependent methyltransferases"/>
    <property type="match status" value="1"/>
</dbReference>
<proteinExistence type="predicted"/>
<sequence>MIDSGSLSRPDPIAYLDQVAASASGRVYKQQVLELLDLQPGQTVLDIGCGPGTDLAAMAAAVGPAGRVIGVDRDPVMIAQARARLTGQPLIEVRPGDVHALPLEDGSVDRARTDRVLQHVADPAKVLAEFRRAARPGGRIVMAEPDWEGLLIDSPQLAMSRGLCRFLVEEVIRNATIGRSLARLCMEAGLVVRSVVTVAPVFRDFTVADQVFGLRRNVARAIDAGYLDPNAAGWIEDLGSRPFLASALLFLVAAEMPAD</sequence>